<protein>
    <recommendedName>
        <fullName evidence="4">SH3 domain-containing protein</fullName>
    </recommendedName>
</protein>
<dbReference type="Proteomes" id="UP000030755">
    <property type="component" value="Unassembled WGS sequence"/>
</dbReference>
<evidence type="ECO:0000313" key="5">
    <source>
        <dbReference type="EMBL" id="EPZ30814.1"/>
    </source>
</evidence>
<keyword evidence="3" id="KW-1133">Transmembrane helix</keyword>
<sequence length="392" mass="43765">MMDVVPSSCLDDLEGEQTELMAFQNFSEDSELLTDLSIEYSKESDAHIINIELPIYFENRETGFHEVVHSACDIVFSGPYPSDKYTVRISLPKIDNTVIVNNWTIPNKPISLSRLLEKLYILIENVNYPIKIRDFYYHVSDPRHWGRKLTLRHSGFQDFSIGDKVKALYSFESADTSCLSFAKDEVLIIETVDTDGWFTAKNQNDHKTCDKLKPRSPLFRIKFMKTAVGIILGFLCANIFGQTTSITTITNVTNGVTVFTTKTFISGITSTPTASSNSSAPTSDSASQTSTTSPSTDPHANGASSVNNTTPLIPIIIGASLGALVLIGILIMCIKRRRNRVKGNNYDGNIFEYFDFSAIHHKNEPKEPRPMSAAIQPSMYRESKFLPDIESN</sequence>
<dbReference type="CDD" id="cd00174">
    <property type="entry name" value="SH3"/>
    <property type="match status" value="1"/>
</dbReference>
<dbReference type="HOGENOM" id="CLU_704292_0_0_1"/>
<gene>
    <name evidence="5" type="ORF">O9G_004951</name>
</gene>
<dbReference type="InterPro" id="IPR001452">
    <property type="entry name" value="SH3_domain"/>
</dbReference>
<evidence type="ECO:0000256" key="3">
    <source>
        <dbReference type="SAM" id="Phobius"/>
    </source>
</evidence>
<evidence type="ECO:0000259" key="4">
    <source>
        <dbReference type="Pfam" id="PF00018"/>
    </source>
</evidence>
<feature type="domain" description="SH3" evidence="4">
    <location>
        <begin position="166"/>
        <end position="207"/>
    </location>
</feature>
<keyword evidence="3" id="KW-0472">Membrane</keyword>
<dbReference type="SUPFAM" id="SSF50044">
    <property type="entry name" value="SH3-domain"/>
    <property type="match status" value="1"/>
</dbReference>
<reference evidence="5 6" key="1">
    <citation type="journal article" date="2013" name="Curr. Biol.">
        <title>Shared signatures of parasitism and phylogenomics unite Cryptomycota and microsporidia.</title>
        <authorList>
            <person name="James T.Y."/>
            <person name="Pelin A."/>
            <person name="Bonen L."/>
            <person name="Ahrendt S."/>
            <person name="Sain D."/>
            <person name="Corradi N."/>
            <person name="Stajich J.E."/>
        </authorList>
    </citation>
    <scope>NUCLEOTIDE SEQUENCE [LARGE SCALE GENOMIC DNA]</scope>
    <source>
        <strain evidence="5 6">CSF55</strain>
    </source>
</reference>
<feature type="compositionally biased region" description="Low complexity" evidence="2">
    <location>
        <begin position="270"/>
        <end position="296"/>
    </location>
</feature>
<dbReference type="Gene3D" id="2.30.30.40">
    <property type="entry name" value="SH3 Domains"/>
    <property type="match status" value="1"/>
</dbReference>
<keyword evidence="6" id="KW-1185">Reference proteome</keyword>
<name>A0A075AMG4_ROZAC</name>
<evidence type="ECO:0000256" key="2">
    <source>
        <dbReference type="SAM" id="MobiDB-lite"/>
    </source>
</evidence>
<feature type="transmembrane region" description="Helical" evidence="3">
    <location>
        <begin position="312"/>
        <end position="334"/>
    </location>
</feature>
<dbReference type="EMBL" id="KE561371">
    <property type="protein sequence ID" value="EPZ30814.1"/>
    <property type="molecule type" value="Genomic_DNA"/>
</dbReference>
<keyword evidence="3" id="KW-0812">Transmembrane</keyword>
<keyword evidence="1" id="KW-0728">SH3 domain</keyword>
<dbReference type="InterPro" id="IPR036028">
    <property type="entry name" value="SH3-like_dom_sf"/>
</dbReference>
<accession>A0A075AMG4</accession>
<feature type="region of interest" description="Disordered" evidence="2">
    <location>
        <begin position="270"/>
        <end position="304"/>
    </location>
</feature>
<dbReference type="AlphaFoldDB" id="A0A075AMG4"/>
<dbReference type="Pfam" id="PF00018">
    <property type="entry name" value="SH3_1"/>
    <property type="match status" value="1"/>
</dbReference>
<proteinExistence type="predicted"/>
<evidence type="ECO:0000256" key="1">
    <source>
        <dbReference type="ARBA" id="ARBA00022443"/>
    </source>
</evidence>
<organism evidence="5 6">
    <name type="scientific">Rozella allomycis (strain CSF55)</name>
    <dbReference type="NCBI Taxonomy" id="988480"/>
    <lineage>
        <taxon>Eukaryota</taxon>
        <taxon>Fungi</taxon>
        <taxon>Fungi incertae sedis</taxon>
        <taxon>Cryptomycota</taxon>
        <taxon>Cryptomycota incertae sedis</taxon>
        <taxon>Rozella</taxon>
    </lineage>
</organism>
<feature type="transmembrane region" description="Helical" evidence="3">
    <location>
        <begin position="223"/>
        <end position="241"/>
    </location>
</feature>
<dbReference type="OrthoDB" id="19092at2759"/>
<evidence type="ECO:0000313" key="6">
    <source>
        <dbReference type="Proteomes" id="UP000030755"/>
    </source>
</evidence>